<keyword evidence="5 8" id="KW-0233">DNA recombination</keyword>
<proteinExistence type="inferred from homology"/>
<dbReference type="AlphaFoldDB" id="A0A1V8MAX5"/>
<dbReference type="InterPro" id="IPR003717">
    <property type="entry name" value="RecO"/>
</dbReference>
<dbReference type="PANTHER" id="PTHR33991">
    <property type="entry name" value="DNA REPAIR PROTEIN RECO"/>
    <property type="match status" value="1"/>
</dbReference>
<evidence type="ECO:0000256" key="3">
    <source>
        <dbReference type="ARBA" id="ARBA00021310"/>
    </source>
</evidence>
<feature type="domain" description="DNA replication/recombination mediator RecO N-terminal" evidence="9">
    <location>
        <begin position="1"/>
        <end position="75"/>
    </location>
</feature>
<keyword evidence="6 8" id="KW-0234">DNA repair</keyword>
<sequence length="237" mass="26759">MPQSLQAGFLLHHQNYQESSLIIDVFTQTSGRVSLIAKGVRRQKAKYLGLLQPFVPLNISYIGSGNLKTLSHVEAGQSDTILPGLNTYCGFYLNELLRRFIPVGEPYPDVFLNYLTCLQQLKSTREIEAALRTFEIQLLQAIGYGLQLDVDYLTQLPIQAVHTYQYDIEQGATINDNGQVHGATLIAMRYGKYSDTQQLNAAKQLMRQIIDFYLQGKPLKSRILISKLIQKKSCKSN</sequence>
<dbReference type="Gene3D" id="2.40.50.140">
    <property type="entry name" value="Nucleic acid-binding proteins"/>
    <property type="match status" value="1"/>
</dbReference>
<evidence type="ECO:0000256" key="8">
    <source>
        <dbReference type="HAMAP-Rule" id="MF_00201"/>
    </source>
</evidence>
<evidence type="ECO:0000256" key="6">
    <source>
        <dbReference type="ARBA" id="ARBA00023204"/>
    </source>
</evidence>
<dbReference type="HAMAP" id="MF_00201">
    <property type="entry name" value="RecO"/>
    <property type="match status" value="1"/>
</dbReference>
<dbReference type="SUPFAM" id="SSF57863">
    <property type="entry name" value="ArfGap/RecO-like zinc finger"/>
    <property type="match status" value="1"/>
</dbReference>
<dbReference type="Gene3D" id="1.20.1440.120">
    <property type="entry name" value="Recombination protein O, C-terminal domain"/>
    <property type="match status" value="1"/>
</dbReference>
<evidence type="ECO:0000256" key="5">
    <source>
        <dbReference type="ARBA" id="ARBA00023172"/>
    </source>
</evidence>
<evidence type="ECO:0000256" key="2">
    <source>
        <dbReference type="ARBA" id="ARBA00007452"/>
    </source>
</evidence>
<dbReference type="GO" id="GO:0006310">
    <property type="term" value="P:DNA recombination"/>
    <property type="evidence" value="ECO:0007669"/>
    <property type="project" value="UniProtKB-UniRule"/>
</dbReference>
<dbReference type="Pfam" id="PF02565">
    <property type="entry name" value="RecO_C"/>
    <property type="match status" value="1"/>
</dbReference>
<comment type="function">
    <text evidence="1 8">Involved in DNA repair and RecF pathway recombination.</text>
</comment>
<comment type="similarity">
    <text evidence="2 8">Belongs to the RecO family.</text>
</comment>
<dbReference type="InterPro" id="IPR042242">
    <property type="entry name" value="RecO_C"/>
</dbReference>
<organism evidence="10 11">
    <name type="scientific">Methyloprofundus sedimenti</name>
    <dbReference type="NCBI Taxonomy" id="1420851"/>
    <lineage>
        <taxon>Bacteria</taxon>
        <taxon>Pseudomonadati</taxon>
        <taxon>Pseudomonadota</taxon>
        <taxon>Gammaproteobacteria</taxon>
        <taxon>Methylococcales</taxon>
        <taxon>Methylococcaceae</taxon>
        <taxon>Methyloprofundus</taxon>
    </lineage>
</organism>
<dbReference type="RefSeq" id="WP_158083112.1">
    <property type="nucleotide sequence ID" value="NZ_LPUF01000001.1"/>
</dbReference>
<dbReference type="EMBL" id="LPUF01000001">
    <property type="protein sequence ID" value="OQK18473.1"/>
    <property type="molecule type" value="Genomic_DNA"/>
</dbReference>
<evidence type="ECO:0000313" key="10">
    <source>
        <dbReference type="EMBL" id="OQK18473.1"/>
    </source>
</evidence>
<gene>
    <name evidence="8" type="primary">recO</name>
    <name evidence="10" type="ORF">AU255_11850</name>
</gene>
<dbReference type="InterPro" id="IPR012340">
    <property type="entry name" value="NA-bd_OB-fold"/>
</dbReference>
<protein>
    <recommendedName>
        <fullName evidence="3 8">DNA repair protein RecO</fullName>
    </recommendedName>
    <alternativeName>
        <fullName evidence="7 8">Recombination protein O</fullName>
    </alternativeName>
</protein>
<keyword evidence="11" id="KW-1185">Reference proteome</keyword>
<dbReference type="GO" id="GO:0006302">
    <property type="term" value="P:double-strand break repair"/>
    <property type="evidence" value="ECO:0007669"/>
    <property type="project" value="TreeGrafter"/>
</dbReference>
<evidence type="ECO:0000256" key="1">
    <source>
        <dbReference type="ARBA" id="ARBA00003065"/>
    </source>
</evidence>
<dbReference type="Pfam" id="PF11967">
    <property type="entry name" value="RecO_N"/>
    <property type="match status" value="1"/>
</dbReference>
<accession>A0A1V8MAX5</accession>
<keyword evidence="4 8" id="KW-0227">DNA damage</keyword>
<dbReference type="PANTHER" id="PTHR33991:SF1">
    <property type="entry name" value="DNA REPAIR PROTEIN RECO"/>
    <property type="match status" value="1"/>
</dbReference>
<evidence type="ECO:0000256" key="4">
    <source>
        <dbReference type="ARBA" id="ARBA00022763"/>
    </source>
</evidence>
<dbReference type="GO" id="GO:0043590">
    <property type="term" value="C:bacterial nucleoid"/>
    <property type="evidence" value="ECO:0007669"/>
    <property type="project" value="TreeGrafter"/>
</dbReference>
<dbReference type="SUPFAM" id="SSF50249">
    <property type="entry name" value="Nucleic acid-binding proteins"/>
    <property type="match status" value="1"/>
</dbReference>
<dbReference type="OrthoDB" id="9804792at2"/>
<evidence type="ECO:0000313" key="11">
    <source>
        <dbReference type="Proteomes" id="UP000191980"/>
    </source>
</evidence>
<name>A0A1V8MAX5_9GAMM</name>
<dbReference type="NCBIfam" id="TIGR00613">
    <property type="entry name" value="reco"/>
    <property type="match status" value="1"/>
</dbReference>
<evidence type="ECO:0000256" key="7">
    <source>
        <dbReference type="ARBA" id="ARBA00033409"/>
    </source>
</evidence>
<dbReference type="InterPro" id="IPR037278">
    <property type="entry name" value="ARFGAP/RecO"/>
</dbReference>
<dbReference type="Proteomes" id="UP000191980">
    <property type="component" value="Unassembled WGS sequence"/>
</dbReference>
<comment type="caution">
    <text evidence="10">The sequence shown here is derived from an EMBL/GenBank/DDBJ whole genome shotgun (WGS) entry which is preliminary data.</text>
</comment>
<reference evidence="10 11" key="1">
    <citation type="submission" date="2015-12" db="EMBL/GenBank/DDBJ databases">
        <authorList>
            <person name="Shamseldin A."/>
            <person name="Moawad H."/>
            <person name="Abd El-Rahim W.M."/>
            <person name="Sadowsky M.J."/>
        </authorList>
    </citation>
    <scope>NUCLEOTIDE SEQUENCE [LARGE SCALE GENOMIC DNA]</scope>
    <source>
        <strain evidence="10 11">WF1</strain>
    </source>
</reference>
<dbReference type="STRING" id="1420851.AU255_11850"/>
<dbReference type="InterPro" id="IPR022572">
    <property type="entry name" value="DNA_rep/recomb_RecO_N"/>
</dbReference>
<evidence type="ECO:0000259" key="9">
    <source>
        <dbReference type="Pfam" id="PF11967"/>
    </source>
</evidence>